<accession>A0A6B0YQA2</accession>
<name>A0A6B0YQA2_9CHLR</name>
<feature type="transmembrane region" description="Helical" evidence="1">
    <location>
        <begin position="303"/>
        <end position="322"/>
    </location>
</feature>
<feature type="transmembrane region" description="Helical" evidence="1">
    <location>
        <begin position="93"/>
        <end position="112"/>
    </location>
</feature>
<feature type="transmembrane region" description="Helical" evidence="1">
    <location>
        <begin position="218"/>
        <end position="237"/>
    </location>
</feature>
<feature type="transmembrane region" description="Helical" evidence="1">
    <location>
        <begin position="271"/>
        <end position="291"/>
    </location>
</feature>
<gene>
    <name evidence="2" type="ORF">F4Y42_01680</name>
</gene>
<feature type="transmembrane region" description="Helical" evidence="1">
    <location>
        <begin position="194"/>
        <end position="212"/>
    </location>
</feature>
<keyword evidence="1" id="KW-0472">Membrane</keyword>
<sequence length="325" mass="34153">MGTENGYAAFGAGDEQNTGQPAGGSPSLAATGMDRIAPAVAGYGPNRLFVQRVSVLAWTVAATVAISLFLRLPTVVFTLNALGSPMSIRISETTVIAVFIALLTASGTERAIRTHPLYSGDSSGREPELGGHTWLFWGLPAAVSILAVLLAPEARTPLFQAGAALLSGGLIAIILFNLYASVDQGSAGYRQARILLNVLSYTAALALFLLVYQTRTRSLLSGTLIAATSALLAVELLRDIMPRVNVVLMYAALVAIVLGEAAWALNYWPLSGASGGLVLLLIFYLFVGLARHALHEGHLSRKLVLEYSAFALLALVLIVLIGPGL</sequence>
<comment type="caution">
    <text evidence="2">The sequence shown here is derived from an EMBL/GenBank/DDBJ whole genome shotgun (WGS) entry which is preliminary data.</text>
</comment>
<protein>
    <submittedName>
        <fullName evidence="2">Uncharacterized protein</fullName>
    </submittedName>
</protein>
<keyword evidence="1" id="KW-0812">Transmembrane</keyword>
<feature type="transmembrane region" description="Helical" evidence="1">
    <location>
        <begin position="55"/>
        <end position="73"/>
    </location>
</feature>
<evidence type="ECO:0000256" key="1">
    <source>
        <dbReference type="SAM" id="Phobius"/>
    </source>
</evidence>
<keyword evidence="1" id="KW-1133">Transmembrane helix</keyword>
<reference evidence="2" key="1">
    <citation type="submission" date="2019-09" db="EMBL/GenBank/DDBJ databases">
        <title>Characterisation of the sponge microbiome using genome-centric metagenomics.</title>
        <authorList>
            <person name="Engelberts J.P."/>
            <person name="Robbins S.J."/>
            <person name="De Goeij J.M."/>
            <person name="Aranda M."/>
            <person name="Bell S.C."/>
            <person name="Webster N.S."/>
        </authorList>
    </citation>
    <scope>NUCLEOTIDE SEQUENCE</scope>
    <source>
        <strain evidence="2">SB0664_bin_27</strain>
    </source>
</reference>
<feature type="transmembrane region" description="Helical" evidence="1">
    <location>
        <begin position="133"/>
        <end position="152"/>
    </location>
</feature>
<dbReference type="EMBL" id="VXRG01000017">
    <property type="protein sequence ID" value="MXY92139.1"/>
    <property type="molecule type" value="Genomic_DNA"/>
</dbReference>
<evidence type="ECO:0000313" key="2">
    <source>
        <dbReference type="EMBL" id="MXY92139.1"/>
    </source>
</evidence>
<organism evidence="2">
    <name type="scientific">Caldilineaceae bacterium SB0664_bin_27</name>
    <dbReference type="NCBI Taxonomy" id="2605260"/>
    <lineage>
        <taxon>Bacteria</taxon>
        <taxon>Bacillati</taxon>
        <taxon>Chloroflexota</taxon>
        <taxon>Caldilineae</taxon>
        <taxon>Caldilineales</taxon>
        <taxon>Caldilineaceae</taxon>
    </lineage>
</organism>
<feature type="transmembrane region" description="Helical" evidence="1">
    <location>
        <begin position="244"/>
        <end position="265"/>
    </location>
</feature>
<dbReference type="InterPro" id="IPR043715">
    <property type="entry name" value="DUF5656"/>
</dbReference>
<dbReference type="Pfam" id="PF18900">
    <property type="entry name" value="DUF5656"/>
    <property type="match status" value="1"/>
</dbReference>
<feature type="transmembrane region" description="Helical" evidence="1">
    <location>
        <begin position="158"/>
        <end position="182"/>
    </location>
</feature>
<proteinExistence type="predicted"/>
<dbReference type="AlphaFoldDB" id="A0A6B0YQA2"/>